<dbReference type="eggNOG" id="COG0366">
    <property type="taxonomic scope" value="Bacteria"/>
</dbReference>
<dbReference type="InterPro" id="IPR017853">
    <property type="entry name" value="GH"/>
</dbReference>
<dbReference type="RefSeq" id="WP_010925264.1">
    <property type="nucleotide sequence ID" value="NC_002771.1"/>
</dbReference>
<dbReference type="SUPFAM" id="SSF51445">
    <property type="entry name" value="(Trans)glycosidases"/>
    <property type="match status" value="1"/>
</dbReference>
<dbReference type="CDD" id="cd00551">
    <property type="entry name" value="AmyAc_family"/>
    <property type="match status" value="1"/>
</dbReference>
<dbReference type="InterPro" id="IPR006047">
    <property type="entry name" value="GH13_cat_dom"/>
</dbReference>
<dbReference type="EMBL" id="AL445564">
    <property type="protein sequence ID" value="CAC13636.1"/>
    <property type="molecule type" value="Genomic_DNA"/>
</dbReference>
<name>Q98QA3_MYCPU</name>
<protein>
    <submittedName>
        <fullName evidence="2">GLUCAN 1,6-ALPHA-GLUCOSIDASE (DEXTRAN GLUCOSIDASE) (EXO-1,6-ALPHA-GLUCOSIDASE) (GLUCODEXTRANASE)</fullName>
        <ecNumber evidence="2">3.2.1.70</ecNumber>
    </submittedName>
</protein>
<keyword evidence="2" id="KW-0326">Glycosidase</keyword>
<dbReference type="STRING" id="272635.gene:17577064"/>
<dbReference type="Gene3D" id="3.20.20.80">
    <property type="entry name" value="Glycosidases"/>
    <property type="match status" value="2"/>
</dbReference>
<keyword evidence="3" id="KW-1185">Reference proteome</keyword>
<reference evidence="2 3" key="1">
    <citation type="journal article" date="2001" name="Nucleic Acids Res.">
        <title>The complete genome sequence of the murine respiratory pathogen Mycoplasma pulmonis.</title>
        <authorList>
            <person name="Chambaud I."/>
            <person name="Heilig R."/>
            <person name="Ferris S."/>
            <person name="Barbe V."/>
            <person name="Samson D."/>
            <person name="Galisson F."/>
            <person name="Moszer I."/>
            <person name="Dybvig K."/>
            <person name="Wroblewski H."/>
            <person name="Viari A."/>
            <person name="Rocha E.P.C."/>
            <person name="Blanchard A."/>
        </authorList>
    </citation>
    <scope>NUCLEOTIDE SEQUENCE [LARGE SCALE GENOMIC DNA]</scope>
    <source>
        <strain evidence="2 3">UAB CTIP</strain>
    </source>
</reference>
<keyword evidence="2" id="KW-0378">Hydrolase</keyword>
<gene>
    <name evidence="2" type="ordered locus">MYPU_4630</name>
</gene>
<dbReference type="Proteomes" id="UP000000528">
    <property type="component" value="Chromosome"/>
</dbReference>
<dbReference type="HOGENOM" id="CLU_515631_0_0_14"/>
<dbReference type="PIR" id="G90569">
    <property type="entry name" value="G90569"/>
</dbReference>
<dbReference type="AlphaFoldDB" id="Q98QA3"/>
<dbReference type="BioCyc" id="MPUL272635:G1GT6-467-MONOMER"/>
<dbReference type="GO" id="GO:0043896">
    <property type="term" value="F:glucan 1,6-alpha-glucosidase activity"/>
    <property type="evidence" value="ECO:0007669"/>
    <property type="project" value="UniProtKB-EC"/>
</dbReference>
<dbReference type="KEGG" id="mpu:MYPU_4630"/>
<evidence type="ECO:0000313" key="2">
    <source>
        <dbReference type="EMBL" id="CAC13636.1"/>
    </source>
</evidence>
<sequence>MKNSKYIFYQLKQDLFFSKSANFNGDYKGINLTLDYFKNLKVDFIIIENILEYYLKPQKQIKEVEDEIGSLKDFFDLSQNFRKNKIEFAMKINLLNIERIYNAFLEIKKNYENKNSSLNEPLKNVDKTDINKSNFFKTQTSNIENLWTLNNNSKKLSELISFFNEIGIKSFVLENFEFLFDEKEENALNDQTLEQLQKINRLIKANSLKNLVIWSSKLVDFKKHRKLINHSKNYYDFLIDDSINFLNIYNFYEIQLLKKFEPKTLYSKVKMMIQKPNIIFKINNGKTGRALSLWEKNKFSRDEFAKSLAILAFFNNNSKGIFFGDEIGLLNLKSDFIKEYKNAEFNENKRFLESKGINQKTFSNSYAQISDKNSSYPMIWTKNQLAKNNFSSYIDSLDHNNVNSQWEDSRSIFHFYKKLIMIFKDSFFLEFLAKTKLKVYRSSSKLLKYAFKNKDFEIQILVNLNNKNIALYNSKNIIVLLSSYEKDDYQDRVDFLSPYESLVVLKRKKNQNKDLEDFFTNLFFQNKY</sequence>
<feature type="domain" description="Glycosyl hydrolase family 13 catalytic" evidence="1">
    <location>
        <begin position="20"/>
        <end position="425"/>
    </location>
</feature>
<accession>Q98QA3</accession>
<evidence type="ECO:0000313" key="3">
    <source>
        <dbReference type="Proteomes" id="UP000000528"/>
    </source>
</evidence>
<evidence type="ECO:0000259" key="1">
    <source>
        <dbReference type="Pfam" id="PF00128"/>
    </source>
</evidence>
<dbReference type="EC" id="3.2.1.70" evidence="2"/>
<proteinExistence type="predicted"/>
<organism evidence="3">
    <name type="scientific">Mycoplasmopsis pulmonis (strain UAB CTIP)</name>
    <name type="common">Mycoplasma pulmonis</name>
    <dbReference type="NCBI Taxonomy" id="272635"/>
    <lineage>
        <taxon>Bacteria</taxon>
        <taxon>Bacillati</taxon>
        <taxon>Mycoplasmatota</taxon>
        <taxon>Mycoplasmoidales</taxon>
        <taxon>Metamycoplasmataceae</taxon>
        <taxon>Mycoplasmopsis</taxon>
    </lineage>
</organism>
<dbReference type="Pfam" id="PF00128">
    <property type="entry name" value="Alpha-amylase"/>
    <property type="match status" value="1"/>
</dbReference>